<reference evidence="2 3" key="1">
    <citation type="submission" date="2019-02" db="EMBL/GenBank/DDBJ databases">
        <title>Deep-cultivation of Planctomycetes and their phenomic and genomic characterization uncovers novel biology.</title>
        <authorList>
            <person name="Wiegand S."/>
            <person name="Jogler M."/>
            <person name="Boedeker C."/>
            <person name="Pinto D."/>
            <person name="Vollmers J."/>
            <person name="Rivas-Marin E."/>
            <person name="Kohn T."/>
            <person name="Peeters S.H."/>
            <person name="Heuer A."/>
            <person name="Rast P."/>
            <person name="Oberbeckmann S."/>
            <person name="Bunk B."/>
            <person name="Jeske O."/>
            <person name="Meyerdierks A."/>
            <person name="Storesund J.E."/>
            <person name="Kallscheuer N."/>
            <person name="Luecker S."/>
            <person name="Lage O.M."/>
            <person name="Pohl T."/>
            <person name="Merkel B.J."/>
            <person name="Hornburger P."/>
            <person name="Mueller R.-W."/>
            <person name="Bruemmer F."/>
            <person name="Labrenz M."/>
            <person name="Spormann A.M."/>
            <person name="Op den Camp H."/>
            <person name="Overmann J."/>
            <person name="Amann R."/>
            <person name="Jetten M.S.M."/>
            <person name="Mascher T."/>
            <person name="Medema M.H."/>
            <person name="Devos D.P."/>
            <person name="Kaster A.-K."/>
            <person name="Ovreas L."/>
            <person name="Rohde M."/>
            <person name="Galperin M.Y."/>
            <person name="Jogler C."/>
        </authorList>
    </citation>
    <scope>NUCLEOTIDE SEQUENCE [LARGE SCALE GENOMIC DNA]</scope>
    <source>
        <strain evidence="2 3">Pan44</strain>
    </source>
</reference>
<keyword evidence="2" id="KW-0548">Nucleotidyltransferase</keyword>
<sequence length="110" mass="12220">MSVPLEVDCTTTNAQLAAGTPLFFVDCREPDEDAVARIEGATLIPMSQLADRVEEFRPYTDVPIIIHCHHGGRSLRVAMWLRQQGFPQAQSMAGGIDHWSQTIDPAVPRY</sequence>
<dbReference type="InterPro" id="IPR050229">
    <property type="entry name" value="GlpE_sulfurtransferase"/>
</dbReference>
<dbReference type="OrthoDB" id="9800872at2"/>
<dbReference type="PANTHER" id="PTHR43031">
    <property type="entry name" value="FAD-DEPENDENT OXIDOREDUCTASE"/>
    <property type="match status" value="1"/>
</dbReference>
<gene>
    <name evidence="2" type="primary">moeZ_2</name>
    <name evidence="2" type="ORF">Pan44_37210</name>
</gene>
<accession>A0A517SHT6</accession>
<feature type="domain" description="Rhodanese" evidence="1">
    <location>
        <begin position="18"/>
        <end position="108"/>
    </location>
</feature>
<dbReference type="KEGG" id="ccos:Pan44_37210"/>
<keyword evidence="2" id="KW-0808">Transferase</keyword>
<evidence type="ECO:0000313" key="2">
    <source>
        <dbReference type="EMBL" id="QDT55675.1"/>
    </source>
</evidence>
<dbReference type="AlphaFoldDB" id="A0A517SHT6"/>
<dbReference type="GO" id="GO:0016779">
    <property type="term" value="F:nucleotidyltransferase activity"/>
    <property type="evidence" value="ECO:0007669"/>
    <property type="project" value="UniProtKB-KW"/>
</dbReference>
<dbReference type="InterPro" id="IPR001763">
    <property type="entry name" value="Rhodanese-like_dom"/>
</dbReference>
<dbReference type="InterPro" id="IPR036873">
    <property type="entry name" value="Rhodanese-like_dom_sf"/>
</dbReference>
<dbReference type="RefSeq" id="WP_145031752.1">
    <property type="nucleotide sequence ID" value="NZ_CP036271.1"/>
</dbReference>
<keyword evidence="3" id="KW-1185">Reference proteome</keyword>
<dbReference type="Proteomes" id="UP000315700">
    <property type="component" value="Chromosome"/>
</dbReference>
<proteinExistence type="predicted"/>
<evidence type="ECO:0000259" key="1">
    <source>
        <dbReference type="PROSITE" id="PS50206"/>
    </source>
</evidence>
<dbReference type="SUPFAM" id="SSF52821">
    <property type="entry name" value="Rhodanese/Cell cycle control phosphatase"/>
    <property type="match status" value="1"/>
</dbReference>
<evidence type="ECO:0000313" key="3">
    <source>
        <dbReference type="Proteomes" id="UP000315700"/>
    </source>
</evidence>
<dbReference type="SMART" id="SM00450">
    <property type="entry name" value="RHOD"/>
    <property type="match status" value="1"/>
</dbReference>
<dbReference type="EMBL" id="CP036271">
    <property type="protein sequence ID" value="QDT55675.1"/>
    <property type="molecule type" value="Genomic_DNA"/>
</dbReference>
<name>A0A517SHT6_9PLAN</name>
<dbReference type="InParanoid" id="A0A517SHT6"/>
<dbReference type="Gene3D" id="3.40.250.10">
    <property type="entry name" value="Rhodanese-like domain"/>
    <property type="match status" value="1"/>
</dbReference>
<protein>
    <submittedName>
        <fullName evidence="2">Putative adenylyltransferase/sulfurtransferase MoeZ</fullName>
    </submittedName>
</protein>
<dbReference type="Pfam" id="PF00581">
    <property type="entry name" value="Rhodanese"/>
    <property type="match status" value="1"/>
</dbReference>
<organism evidence="2 3">
    <name type="scientific">Caulifigura coniformis</name>
    <dbReference type="NCBI Taxonomy" id="2527983"/>
    <lineage>
        <taxon>Bacteria</taxon>
        <taxon>Pseudomonadati</taxon>
        <taxon>Planctomycetota</taxon>
        <taxon>Planctomycetia</taxon>
        <taxon>Planctomycetales</taxon>
        <taxon>Planctomycetaceae</taxon>
        <taxon>Caulifigura</taxon>
    </lineage>
</organism>
<dbReference type="PROSITE" id="PS50206">
    <property type="entry name" value="RHODANESE_3"/>
    <property type="match status" value="1"/>
</dbReference>
<dbReference type="PANTHER" id="PTHR43031:SF17">
    <property type="entry name" value="SULFURTRANSFERASE YTWF-RELATED"/>
    <property type="match status" value="1"/>
</dbReference>